<evidence type="ECO:0000256" key="8">
    <source>
        <dbReference type="SAM" id="SignalP"/>
    </source>
</evidence>
<comment type="subcellular location">
    <subcellularLocation>
        <location evidence="1">Membrane</location>
        <topology evidence="1">Single-pass type I membrane protein</topology>
    </subcellularLocation>
</comment>
<keyword evidence="5" id="KW-0393">Immunoglobulin domain</keyword>
<dbReference type="InterPro" id="IPR013783">
    <property type="entry name" value="Ig-like_fold"/>
</dbReference>
<dbReference type="PANTHER" id="PTHR11640:SF164">
    <property type="entry name" value="MAM DOMAIN-CONTAINING GLYCOSYLPHOSPHATIDYLINOSITOL ANCHOR PROTEIN 1"/>
    <property type="match status" value="1"/>
</dbReference>
<reference evidence="10 11" key="1">
    <citation type="submission" date="2024-02" db="EMBL/GenBank/DDBJ databases">
        <title>Chromosome-scale genome assembly of the rough periwinkle Littorina saxatilis.</title>
        <authorList>
            <person name="De Jode A."/>
            <person name="Faria R."/>
            <person name="Formenti G."/>
            <person name="Sims Y."/>
            <person name="Smith T.P."/>
            <person name="Tracey A."/>
            <person name="Wood J.M.D."/>
            <person name="Zagrodzka Z.B."/>
            <person name="Johannesson K."/>
            <person name="Butlin R.K."/>
            <person name="Leder E.H."/>
        </authorList>
    </citation>
    <scope>NUCLEOTIDE SEQUENCE [LARGE SCALE GENOMIC DNA]</scope>
    <source>
        <strain evidence="10">Snail1</strain>
        <tissue evidence="10">Muscle</tissue>
    </source>
</reference>
<keyword evidence="3" id="KW-1015">Disulfide bond</keyword>
<dbReference type="GO" id="GO:0005911">
    <property type="term" value="C:cell-cell junction"/>
    <property type="evidence" value="ECO:0007669"/>
    <property type="project" value="TreeGrafter"/>
</dbReference>
<name>A0AAN9BJF8_9CAEN</name>
<feature type="chain" id="PRO_5042988189" description="Ig-like domain-containing protein" evidence="8">
    <location>
        <begin position="22"/>
        <end position="592"/>
    </location>
</feature>
<dbReference type="EMBL" id="JBAMIC010000007">
    <property type="protein sequence ID" value="KAK7106672.1"/>
    <property type="molecule type" value="Genomic_DNA"/>
</dbReference>
<dbReference type="SMART" id="SM00409">
    <property type="entry name" value="IG"/>
    <property type="match status" value="2"/>
</dbReference>
<evidence type="ECO:0000259" key="9">
    <source>
        <dbReference type="PROSITE" id="PS50835"/>
    </source>
</evidence>
<dbReference type="GO" id="GO:0005886">
    <property type="term" value="C:plasma membrane"/>
    <property type="evidence" value="ECO:0007669"/>
    <property type="project" value="TreeGrafter"/>
</dbReference>
<keyword evidence="7" id="KW-1133">Transmembrane helix</keyword>
<comment type="caution">
    <text evidence="10">The sequence shown here is derived from an EMBL/GenBank/DDBJ whole genome shotgun (WGS) entry which is preliminary data.</text>
</comment>
<evidence type="ECO:0000256" key="5">
    <source>
        <dbReference type="ARBA" id="ARBA00023319"/>
    </source>
</evidence>
<evidence type="ECO:0000256" key="2">
    <source>
        <dbReference type="ARBA" id="ARBA00023136"/>
    </source>
</evidence>
<dbReference type="InterPro" id="IPR036179">
    <property type="entry name" value="Ig-like_dom_sf"/>
</dbReference>
<feature type="transmembrane region" description="Helical" evidence="7">
    <location>
        <begin position="517"/>
        <end position="539"/>
    </location>
</feature>
<evidence type="ECO:0000256" key="1">
    <source>
        <dbReference type="ARBA" id="ARBA00004479"/>
    </source>
</evidence>
<feature type="region of interest" description="Disordered" evidence="6">
    <location>
        <begin position="547"/>
        <end position="582"/>
    </location>
</feature>
<dbReference type="InterPro" id="IPR051275">
    <property type="entry name" value="Cell_adhesion_signaling"/>
</dbReference>
<evidence type="ECO:0000313" key="10">
    <source>
        <dbReference type="EMBL" id="KAK7106672.1"/>
    </source>
</evidence>
<feature type="domain" description="Ig-like" evidence="9">
    <location>
        <begin position="114"/>
        <end position="148"/>
    </location>
</feature>
<evidence type="ECO:0000313" key="11">
    <source>
        <dbReference type="Proteomes" id="UP001374579"/>
    </source>
</evidence>
<dbReference type="Proteomes" id="UP001374579">
    <property type="component" value="Unassembled WGS sequence"/>
</dbReference>
<feature type="signal peptide" evidence="8">
    <location>
        <begin position="1"/>
        <end position="21"/>
    </location>
</feature>
<dbReference type="Gene3D" id="2.60.40.10">
    <property type="entry name" value="Immunoglobulins"/>
    <property type="match status" value="2"/>
</dbReference>
<keyword evidence="8" id="KW-0732">Signal</keyword>
<keyword evidence="7" id="KW-0812">Transmembrane</keyword>
<keyword evidence="2 7" id="KW-0472">Membrane</keyword>
<gene>
    <name evidence="10" type="ORF">V1264_017900</name>
</gene>
<dbReference type="InterPro" id="IPR007110">
    <property type="entry name" value="Ig-like_dom"/>
</dbReference>
<dbReference type="InterPro" id="IPR003599">
    <property type="entry name" value="Ig_sub"/>
</dbReference>
<feature type="compositionally biased region" description="Basic and acidic residues" evidence="6">
    <location>
        <begin position="566"/>
        <end position="575"/>
    </location>
</feature>
<sequence length="592" mass="64685">MTHLVRVSIFCILRLFSGVYALEPEISCNNPIVGEGDSLTCQCKAKTSPGTPLPNPGPLLSWPGYSNTSVLTVDSVRREENGKIFTCVMVQQGVENKTATHTLLVAYGPSSDDPQIKCDHSSLITDGTKKLTLTCEANHTYPTPHYSWGGLCASNTDSCTCQPRLNQDGSKVFCTAINSVTELHSTTSYTITLRYPPTEAPRIVADTNKTVLSSGDKLTCTIRGGKPAVTSVNFYCTNPILLADIVGENSASSSIIVDTTGAAETPTVCHCSAVWEPDRSLYQNSTSQEFLLEFKATVTNFTVNETTKLTVTEDEEASVVFYCEAAARPTAGVSLLHQNKTRLAFSRATNVTGLNHSRTMYKLSSVRCEDTGVFLCEADNGLSTPSEKSVHLDVLGRPRLYTITNNTDQTPELTEKGVVITLVANPVPDVLNCAAYVSLEPGELEDCHPDIEFKLRCEQKPSMTYLATCSVHPVNVPEEYVGLYNLSISNGLGSYNFSFEVRQAVTQPGNSKDEPHLVAVFVVLWILLIITVIAITIYVQQKRKQRNSSEECEEAKHPELPLSDDSLSRCSHEEEGQQITTPTFYVSNIEST</sequence>
<protein>
    <recommendedName>
        <fullName evidence="9">Ig-like domain-containing protein</fullName>
    </recommendedName>
</protein>
<evidence type="ECO:0000256" key="7">
    <source>
        <dbReference type="SAM" id="Phobius"/>
    </source>
</evidence>
<feature type="domain" description="Ig-like" evidence="9">
    <location>
        <begin position="24"/>
        <end position="100"/>
    </location>
</feature>
<dbReference type="PROSITE" id="PS50835">
    <property type="entry name" value="IG_LIKE"/>
    <property type="match status" value="2"/>
</dbReference>
<keyword evidence="11" id="KW-1185">Reference proteome</keyword>
<dbReference type="PANTHER" id="PTHR11640">
    <property type="entry name" value="NEPHRIN"/>
    <property type="match status" value="1"/>
</dbReference>
<proteinExistence type="predicted"/>
<evidence type="ECO:0000256" key="4">
    <source>
        <dbReference type="ARBA" id="ARBA00023180"/>
    </source>
</evidence>
<keyword evidence="4" id="KW-0325">Glycoprotein</keyword>
<dbReference type="GO" id="GO:0098609">
    <property type="term" value="P:cell-cell adhesion"/>
    <property type="evidence" value="ECO:0007669"/>
    <property type="project" value="TreeGrafter"/>
</dbReference>
<dbReference type="GO" id="GO:0050839">
    <property type="term" value="F:cell adhesion molecule binding"/>
    <property type="evidence" value="ECO:0007669"/>
    <property type="project" value="TreeGrafter"/>
</dbReference>
<dbReference type="AlphaFoldDB" id="A0AAN9BJF8"/>
<evidence type="ECO:0000256" key="3">
    <source>
        <dbReference type="ARBA" id="ARBA00023157"/>
    </source>
</evidence>
<evidence type="ECO:0000256" key="6">
    <source>
        <dbReference type="SAM" id="MobiDB-lite"/>
    </source>
</evidence>
<accession>A0AAN9BJF8</accession>
<dbReference type="SUPFAM" id="SSF48726">
    <property type="entry name" value="Immunoglobulin"/>
    <property type="match status" value="2"/>
</dbReference>
<organism evidence="10 11">
    <name type="scientific">Littorina saxatilis</name>
    <dbReference type="NCBI Taxonomy" id="31220"/>
    <lineage>
        <taxon>Eukaryota</taxon>
        <taxon>Metazoa</taxon>
        <taxon>Spiralia</taxon>
        <taxon>Lophotrochozoa</taxon>
        <taxon>Mollusca</taxon>
        <taxon>Gastropoda</taxon>
        <taxon>Caenogastropoda</taxon>
        <taxon>Littorinimorpha</taxon>
        <taxon>Littorinoidea</taxon>
        <taxon>Littorinidae</taxon>
        <taxon>Littorina</taxon>
    </lineage>
</organism>